<gene>
    <name evidence="3" type="ORF">SAMN02745131_03732</name>
</gene>
<name>A0A1M5F5I9_9BACT</name>
<evidence type="ECO:0000259" key="2">
    <source>
        <dbReference type="Pfam" id="PF05532"/>
    </source>
</evidence>
<dbReference type="OrthoDB" id="9796058at2"/>
<evidence type="ECO:0000256" key="1">
    <source>
        <dbReference type="ARBA" id="ARBA00009129"/>
    </source>
</evidence>
<dbReference type="STRING" id="1121884.SAMN02745131_03732"/>
<proteinExistence type="inferred from homology"/>
<dbReference type="RefSeq" id="WP_072836853.1">
    <property type="nucleotide sequence ID" value="NZ_FQUU01000021.1"/>
</dbReference>
<feature type="domain" description="CsbD-like" evidence="2">
    <location>
        <begin position="7"/>
        <end position="54"/>
    </location>
</feature>
<evidence type="ECO:0000313" key="4">
    <source>
        <dbReference type="Proteomes" id="UP000184048"/>
    </source>
</evidence>
<dbReference type="AlphaFoldDB" id="A0A1M5F5I9"/>
<sequence>MDELELRGKWHELKGKAKQAHGDLTDDDVRWEEGKDEEFFGRMQNKLGKTKDEVISWIRSLGR</sequence>
<protein>
    <submittedName>
        <fullName evidence="3">Uncharacterized conserved protein YjbJ, UPF0337 family</fullName>
    </submittedName>
</protein>
<dbReference type="EMBL" id="FQUU01000021">
    <property type="protein sequence ID" value="SHF86638.1"/>
    <property type="molecule type" value="Genomic_DNA"/>
</dbReference>
<dbReference type="Gene3D" id="1.10.1470.10">
    <property type="entry name" value="YjbJ"/>
    <property type="match status" value="1"/>
</dbReference>
<dbReference type="SUPFAM" id="SSF69047">
    <property type="entry name" value="Hypothetical protein YjbJ"/>
    <property type="match status" value="1"/>
</dbReference>
<evidence type="ECO:0000313" key="3">
    <source>
        <dbReference type="EMBL" id="SHF86638.1"/>
    </source>
</evidence>
<dbReference type="InterPro" id="IPR036629">
    <property type="entry name" value="YjbJ_sf"/>
</dbReference>
<reference evidence="3 4" key="1">
    <citation type="submission" date="2016-11" db="EMBL/GenBank/DDBJ databases">
        <authorList>
            <person name="Jaros S."/>
            <person name="Januszkiewicz K."/>
            <person name="Wedrychowicz H."/>
        </authorList>
    </citation>
    <scope>NUCLEOTIDE SEQUENCE [LARGE SCALE GENOMIC DNA]</scope>
    <source>
        <strain evidence="3 4">DSM 18119</strain>
    </source>
</reference>
<dbReference type="Proteomes" id="UP000184048">
    <property type="component" value="Unassembled WGS sequence"/>
</dbReference>
<dbReference type="Pfam" id="PF05532">
    <property type="entry name" value="CsbD"/>
    <property type="match status" value="1"/>
</dbReference>
<accession>A0A1M5F5I9</accession>
<organism evidence="3 4">
    <name type="scientific">Flavisolibacter ginsengisoli DSM 18119</name>
    <dbReference type="NCBI Taxonomy" id="1121884"/>
    <lineage>
        <taxon>Bacteria</taxon>
        <taxon>Pseudomonadati</taxon>
        <taxon>Bacteroidota</taxon>
        <taxon>Chitinophagia</taxon>
        <taxon>Chitinophagales</taxon>
        <taxon>Chitinophagaceae</taxon>
        <taxon>Flavisolibacter</taxon>
    </lineage>
</organism>
<comment type="similarity">
    <text evidence="1">Belongs to the UPF0337 (CsbD) family.</text>
</comment>
<keyword evidence="4" id="KW-1185">Reference proteome</keyword>
<dbReference type="InterPro" id="IPR008462">
    <property type="entry name" value="CsbD"/>
</dbReference>